<evidence type="ECO:0000256" key="2">
    <source>
        <dbReference type="ARBA" id="ARBA00004651"/>
    </source>
</evidence>
<dbReference type="PROSITE" id="PS50885">
    <property type="entry name" value="HAMP"/>
    <property type="match status" value="1"/>
</dbReference>
<dbReference type="FunFam" id="3.30.565.10:FF:000006">
    <property type="entry name" value="Sensor histidine kinase WalK"/>
    <property type="match status" value="1"/>
</dbReference>
<feature type="domain" description="HAMP" evidence="17">
    <location>
        <begin position="178"/>
        <end position="231"/>
    </location>
</feature>
<keyword evidence="6" id="KW-0597">Phosphoprotein</keyword>
<evidence type="ECO:0000256" key="11">
    <source>
        <dbReference type="ARBA" id="ARBA00022840"/>
    </source>
</evidence>
<dbReference type="CDD" id="cd00075">
    <property type="entry name" value="HATPase"/>
    <property type="match status" value="1"/>
</dbReference>
<feature type="domain" description="Histidine kinase" evidence="16">
    <location>
        <begin position="239"/>
        <end position="455"/>
    </location>
</feature>
<dbReference type="InterPro" id="IPR036097">
    <property type="entry name" value="HisK_dim/P_sf"/>
</dbReference>
<dbReference type="PRINTS" id="PR00344">
    <property type="entry name" value="BCTRLSENSOR"/>
</dbReference>
<evidence type="ECO:0000256" key="8">
    <source>
        <dbReference type="ARBA" id="ARBA00022692"/>
    </source>
</evidence>
<dbReference type="InterPro" id="IPR004358">
    <property type="entry name" value="Sig_transdc_His_kin-like_C"/>
</dbReference>
<dbReference type="GO" id="GO:0005524">
    <property type="term" value="F:ATP binding"/>
    <property type="evidence" value="ECO:0007669"/>
    <property type="project" value="UniProtKB-KW"/>
</dbReference>
<comment type="subcellular location">
    <subcellularLocation>
        <location evidence="2">Cell membrane</location>
        <topology evidence="2">Multi-pass membrane protein</topology>
    </subcellularLocation>
</comment>
<keyword evidence="10 18" id="KW-0418">Kinase</keyword>
<gene>
    <name evidence="18" type="ORF">CD122_05390</name>
</gene>
<evidence type="ECO:0000256" key="4">
    <source>
        <dbReference type="ARBA" id="ARBA00015735"/>
    </source>
</evidence>
<keyword evidence="14 15" id="KW-0472">Membrane</keyword>
<reference evidence="18 19" key="1">
    <citation type="submission" date="2017-08" db="EMBL/GenBank/DDBJ databases">
        <title>Draft genome sequences of 64 type strains of genus Staph aureus.</title>
        <authorList>
            <person name="Cole K."/>
            <person name="Golubchik T."/>
            <person name="Russell J."/>
            <person name="Foster D."/>
            <person name="Llewelyn M."/>
            <person name="Wilson D."/>
            <person name="Crook D."/>
            <person name="Paul J."/>
        </authorList>
    </citation>
    <scope>NUCLEOTIDE SEQUENCE [LARGE SCALE GENOMIC DNA]</scope>
    <source>
        <strain evidence="18 19">DSM 21968</strain>
    </source>
</reference>
<keyword evidence="11" id="KW-0067">ATP-binding</keyword>
<dbReference type="InterPro" id="IPR050398">
    <property type="entry name" value="HssS/ArlS-like"/>
</dbReference>
<evidence type="ECO:0000256" key="9">
    <source>
        <dbReference type="ARBA" id="ARBA00022741"/>
    </source>
</evidence>
<sequence length="457" mass="52714">MKQPTLKTKWTLVTTVITFLIIFIFCLLIIYAVSSLLKQNELEKAEHSADELQHLLATQPLKNITPLEFSSVTNSYQKAILYNKNGKHLIETANTDNIQFTPDFQKTSSRNIGIINNSHGSFIIVSNPVNTEYFNGYATIIHPLDVFDDLLNFITYLALIFGLIALFVTASISYAFSSQITKPINIITEKMTQIRRNGFQEKLEVPTNYEETDALIDNFNSMMVKLEDSFNQQRQFVEDASHELRTPLQIIQGHLNLIQRWGKKDPAVLEESLTISIEEMNRITKLVEELLLLTKDDARSIEFQTEEVDVNLEIKNRLHSLKQIHPDYQFNFETNQDFIYLNMNAFHLEQILLIFIDNAIKYDQINRNICIKTKYVNNRVLIEIKDHGMGIPKEDQEHIFDRFYRVDKSRSRQQGGNGLGLSIALKMVKLYDGHISVNSEEGAFTIFTITFNAKAHH</sequence>
<feature type="transmembrane region" description="Helical" evidence="15">
    <location>
        <begin position="12"/>
        <end position="33"/>
    </location>
</feature>
<dbReference type="AlphaFoldDB" id="A0A2K3YRD9"/>
<evidence type="ECO:0000259" key="17">
    <source>
        <dbReference type="PROSITE" id="PS50885"/>
    </source>
</evidence>
<evidence type="ECO:0000313" key="19">
    <source>
        <dbReference type="Proteomes" id="UP000242752"/>
    </source>
</evidence>
<dbReference type="FunFam" id="1.10.287.130:FF:000001">
    <property type="entry name" value="Two-component sensor histidine kinase"/>
    <property type="match status" value="1"/>
</dbReference>
<dbReference type="CDD" id="cd00082">
    <property type="entry name" value="HisKA"/>
    <property type="match status" value="1"/>
</dbReference>
<keyword evidence="5" id="KW-1003">Cell membrane</keyword>
<dbReference type="RefSeq" id="WP_103357975.1">
    <property type="nucleotide sequence ID" value="NZ_PPRF01000032.1"/>
</dbReference>
<dbReference type="GO" id="GO:0005886">
    <property type="term" value="C:plasma membrane"/>
    <property type="evidence" value="ECO:0007669"/>
    <property type="project" value="UniProtKB-SubCell"/>
</dbReference>
<keyword evidence="13" id="KW-0902">Two-component regulatory system</keyword>
<evidence type="ECO:0000256" key="14">
    <source>
        <dbReference type="ARBA" id="ARBA00023136"/>
    </source>
</evidence>
<dbReference type="Proteomes" id="UP000242752">
    <property type="component" value="Unassembled WGS sequence"/>
</dbReference>
<evidence type="ECO:0000256" key="7">
    <source>
        <dbReference type="ARBA" id="ARBA00022679"/>
    </source>
</evidence>
<dbReference type="InterPro" id="IPR003660">
    <property type="entry name" value="HAMP_dom"/>
</dbReference>
<evidence type="ECO:0000256" key="3">
    <source>
        <dbReference type="ARBA" id="ARBA00012438"/>
    </source>
</evidence>
<dbReference type="OrthoDB" id="9786919at2"/>
<keyword evidence="8 15" id="KW-0812">Transmembrane</keyword>
<proteinExistence type="predicted"/>
<dbReference type="InterPro" id="IPR041610">
    <property type="entry name" value="ArlS_N"/>
</dbReference>
<evidence type="ECO:0000259" key="16">
    <source>
        <dbReference type="PROSITE" id="PS50109"/>
    </source>
</evidence>
<dbReference type="Pfam" id="PF02518">
    <property type="entry name" value="HATPase_c"/>
    <property type="match status" value="1"/>
</dbReference>
<dbReference type="GO" id="GO:0000155">
    <property type="term" value="F:phosphorelay sensor kinase activity"/>
    <property type="evidence" value="ECO:0007669"/>
    <property type="project" value="InterPro"/>
</dbReference>
<dbReference type="Gene3D" id="6.10.340.10">
    <property type="match status" value="1"/>
</dbReference>
<dbReference type="PANTHER" id="PTHR45528:SF12">
    <property type="entry name" value="SENSOR HISTIDINE KINASE ARSS"/>
    <property type="match status" value="1"/>
</dbReference>
<keyword evidence="12 15" id="KW-1133">Transmembrane helix</keyword>
<evidence type="ECO:0000313" key="18">
    <source>
        <dbReference type="EMBL" id="PNZ27884.1"/>
    </source>
</evidence>
<dbReference type="PANTHER" id="PTHR45528">
    <property type="entry name" value="SENSOR HISTIDINE KINASE CPXA"/>
    <property type="match status" value="1"/>
</dbReference>
<dbReference type="SUPFAM" id="SSF158472">
    <property type="entry name" value="HAMP domain-like"/>
    <property type="match status" value="1"/>
</dbReference>
<dbReference type="InterPro" id="IPR003594">
    <property type="entry name" value="HATPase_dom"/>
</dbReference>
<comment type="caution">
    <text evidence="18">The sequence shown here is derived from an EMBL/GenBank/DDBJ whole genome shotgun (WGS) entry which is preliminary data.</text>
</comment>
<evidence type="ECO:0000256" key="15">
    <source>
        <dbReference type="SAM" id="Phobius"/>
    </source>
</evidence>
<dbReference type="PROSITE" id="PS50109">
    <property type="entry name" value="HIS_KIN"/>
    <property type="match status" value="1"/>
</dbReference>
<dbReference type="Pfam" id="PF00512">
    <property type="entry name" value="HisKA"/>
    <property type="match status" value="1"/>
</dbReference>
<comment type="catalytic activity">
    <reaction evidence="1">
        <text>ATP + protein L-histidine = ADP + protein N-phospho-L-histidine.</text>
        <dbReference type="EC" id="2.7.13.3"/>
    </reaction>
</comment>
<feature type="transmembrane region" description="Helical" evidence="15">
    <location>
        <begin position="153"/>
        <end position="176"/>
    </location>
</feature>
<accession>A0A2K3YRD9</accession>
<evidence type="ECO:0000256" key="6">
    <source>
        <dbReference type="ARBA" id="ARBA00022553"/>
    </source>
</evidence>
<dbReference type="SMART" id="SM00387">
    <property type="entry name" value="HATPase_c"/>
    <property type="match status" value="1"/>
</dbReference>
<dbReference type="EC" id="2.7.13.3" evidence="3"/>
<evidence type="ECO:0000256" key="10">
    <source>
        <dbReference type="ARBA" id="ARBA00022777"/>
    </source>
</evidence>
<dbReference type="SUPFAM" id="SSF47384">
    <property type="entry name" value="Homodimeric domain of signal transducing histidine kinase"/>
    <property type="match status" value="1"/>
</dbReference>
<dbReference type="SMART" id="SM00388">
    <property type="entry name" value="HisKA"/>
    <property type="match status" value="1"/>
</dbReference>
<keyword evidence="7" id="KW-0808">Transferase</keyword>
<dbReference type="Pfam" id="PF18719">
    <property type="entry name" value="ArlS_N"/>
    <property type="match status" value="1"/>
</dbReference>
<dbReference type="EMBL" id="PPRF01000032">
    <property type="protein sequence ID" value="PNZ27884.1"/>
    <property type="molecule type" value="Genomic_DNA"/>
</dbReference>
<protein>
    <recommendedName>
        <fullName evidence="4">Signal transduction histidine-protein kinase ArlS</fullName>
        <ecNumber evidence="3">2.7.13.3</ecNumber>
    </recommendedName>
</protein>
<dbReference type="Gene3D" id="1.10.287.130">
    <property type="match status" value="1"/>
</dbReference>
<evidence type="ECO:0000256" key="5">
    <source>
        <dbReference type="ARBA" id="ARBA00022475"/>
    </source>
</evidence>
<evidence type="ECO:0000256" key="1">
    <source>
        <dbReference type="ARBA" id="ARBA00000085"/>
    </source>
</evidence>
<dbReference type="InterPro" id="IPR036890">
    <property type="entry name" value="HATPase_C_sf"/>
</dbReference>
<evidence type="ECO:0000256" key="12">
    <source>
        <dbReference type="ARBA" id="ARBA00022989"/>
    </source>
</evidence>
<name>A0A2K3YRD9_9STAP</name>
<keyword evidence="19" id="KW-1185">Reference proteome</keyword>
<evidence type="ECO:0000256" key="13">
    <source>
        <dbReference type="ARBA" id="ARBA00023012"/>
    </source>
</evidence>
<organism evidence="18 19">
    <name type="scientific">Staphylococcus rostri</name>
    <dbReference type="NCBI Taxonomy" id="522262"/>
    <lineage>
        <taxon>Bacteria</taxon>
        <taxon>Bacillati</taxon>
        <taxon>Bacillota</taxon>
        <taxon>Bacilli</taxon>
        <taxon>Bacillales</taxon>
        <taxon>Staphylococcaceae</taxon>
        <taxon>Staphylococcus</taxon>
    </lineage>
</organism>
<dbReference type="SUPFAM" id="SSF55874">
    <property type="entry name" value="ATPase domain of HSP90 chaperone/DNA topoisomerase II/histidine kinase"/>
    <property type="match status" value="1"/>
</dbReference>
<keyword evidence="9" id="KW-0547">Nucleotide-binding</keyword>
<dbReference type="InterPro" id="IPR003661">
    <property type="entry name" value="HisK_dim/P_dom"/>
</dbReference>
<dbReference type="Gene3D" id="3.30.565.10">
    <property type="entry name" value="Histidine kinase-like ATPase, C-terminal domain"/>
    <property type="match status" value="1"/>
</dbReference>
<dbReference type="InterPro" id="IPR005467">
    <property type="entry name" value="His_kinase_dom"/>
</dbReference>